<evidence type="ECO:0000313" key="1">
    <source>
        <dbReference type="EMBL" id="QGF23938.1"/>
    </source>
</evidence>
<sequence length="223" mass="23226">MFLVTSDRRLDPRPTAVLLDLDGTMLDSADSITRALAQALADFGHPAEPKSLRRYVGPPVRETLSALLPEVPADESVAHYRALYGRSMLAATPFPQTVPLLDGLAAAGLPLAVATSKKETTAHELLLHHGLADRFAVICGAGEGDRNGDKAAVVADALRRLAAGGADVSAPIMVGDKIHDVEGAARSGVETVLVGWGYGTEEERAAALVVAGDVPELLGLLVP</sequence>
<dbReference type="InterPro" id="IPR041492">
    <property type="entry name" value="HAD_2"/>
</dbReference>
<name>A0A5Q2FB44_9ACTN</name>
<dbReference type="Proteomes" id="UP000386847">
    <property type="component" value="Chromosome"/>
</dbReference>
<dbReference type="Pfam" id="PF13419">
    <property type="entry name" value="HAD_2"/>
    <property type="match status" value="1"/>
</dbReference>
<keyword evidence="1" id="KW-0378">Hydrolase</keyword>
<protein>
    <submittedName>
        <fullName evidence="1">HAD hydrolase-like protein</fullName>
    </submittedName>
</protein>
<reference evidence="1 2" key="1">
    <citation type="submission" date="2019-10" db="EMBL/GenBank/DDBJ databases">
        <title>Genomic analysis of Raineyella sp. CBA3103.</title>
        <authorList>
            <person name="Roh S.W."/>
        </authorList>
    </citation>
    <scope>NUCLEOTIDE SEQUENCE [LARGE SCALE GENOMIC DNA]</scope>
    <source>
        <strain evidence="1 2">CBA3103</strain>
    </source>
</reference>
<dbReference type="Gene3D" id="3.40.50.1000">
    <property type="entry name" value="HAD superfamily/HAD-like"/>
    <property type="match status" value="1"/>
</dbReference>
<dbReference type="Gene3D" id="1.10.150.240">
    <property type="entry name" value="Putative phosphatase, domain 2"/>
    <property type="match status" value="1"/>
</dbReference>
<dbReference type="InterPro" id="IPR023198">
    <property type="entry name" value="PGP-like_dom2"/>
</dbReference>
<dbReference type="SFLD" id="SFLDS00003">
    <property type="entry name" value="Haloacid_Dehalogenase"/>
    <property type="match status" value="1"/>
</dbReference>
<dbReference type="GO" id="GO:0005829">
    <property type="term" value="C:cytosol"/>
    <property type="evidence" value="ECO:0007669"/>
    <property type="project" value="TreeGrafter"/>
</dbReference>
<proteinExistence type="predicted"/>
<dbReference type="KEGG" id="rain:Rai3103_09900"/>
<dbReference type="PANTHER" id="PTHR43434">
    <property type="entry name" value="PHOSPHOGLYCOLATE PHOSPHATASE"/>
    <property type="match status" value="1"/>
</dbReference>
<dbReference type="SUPFAM" id="SSF56784">
    <property type="entry name" value="HAD-like"/>
    <property type="match status" value="1"/>
</dbReference>
<dbReference type="AlphaFoldDB" id="A0A5Q2FB44"/>
<dbReference type="RefSeq" id="WP_153572468.1">
    <property type="nucleotide sequence ID" value="NZ_CP045725.1"/>
</dbReference>
<dbReference type="PANTHER" id="PTHR43434:SF20">
    <property type="entry name" value="5'-NUCLEOTIDASE"/>
    <property type="match status" value="1"/>
</dbReference>
<dbReference type="InterPro" id="IPR036412">
    <property type="entry name" value="HAD-like_sf"/>
</dbReference>
<organism evidence="1 2">
    <name type="scientific">Raineyella fluvialis</name>
    <dbReference type="NCBI Taxonomy" id="2662261"/>
    <lineage>
        <taxon>Bacteria</taxon>
        <taxon>Bacillati</taxon>
        <taxon>Actinomycetota</taxon>
        <taxon>Actinomycetes</taxon>
        <taxon>Propionibacteriales</taxon>
        <taxon>Propionibacteriaceae</taxon>
        <taxon>Raineyella</taxon>
    </lineage>
</organism>
<evidence type="ECO:0000313" key="2">
    <source>
        <dbReference type="Proteomes" id="UP000386847"/>
    </source>
</evidence>
<dbReference type="GO" id="GO:0004713">
    <property type="term" value="F:protein tyrosine kinase activity"/>
    <property type="evidence" value="ECO:0007669"/>
    <property type="project" value="TreeGrafter"/>
</dbReference>
<dbReference type="GO" id="GO:0016787">
    <property type="term" value="F:hydrolase activity"/>
    <property type="evidence" value="ECO:0007669"/>
    <property type="project" value="UniProtKB-KW"/>
</dbReference>
<dbReference type="InterPro" id="IPR023214">
    <property type="entry name" value="HAD_sf"/>
</dbReference>
<accession>A0A5Q2FB44</accession>
<dbReference type="EMBL" id="CP045725">
    <property type="protein sequence ID" value="QGF23938.1"/>
    <property type="molecule type" value="Genomic_DNA"/>
</dbReference>
<dbReference type="InterPro" id="IPR050155">
    <property type="entry name" value="HAD-like_hydrolase_sf"/>
</dbReference>
<gene>
    <name evidence="1" type="ORF">Rai3103_09900</name>
</gene>
<keyword evidence="2" id="KW-1185">Reference proteome</keyword>
<dbReference type="SFLD" id="SFLDG01129">
    <property type="entry name" value="C1.5:_HAD__Beta-PGM__Phosphata"/>
    <property type="match status" value="1"/>
</dbReference>